<dbReference type="SUPFAM" id="SSF47729">
    <property type="entry name" value="IHF-like DNA-binding proteins"/>
    <property type="match status" value="1"/>
</dbReference>
<gene>
    <name evidence="4" type="ORF">A6J80_03105</name>
</gene>
<evidence type="ECO:0000256" key="3">
    <source>
        <dbReference type="SAM" id="MobiDB-lite"/>
    </source>
</evidence>
<reference evidence="4" key="1">
    <citation type="submission" date="2017-12" db="EMBL/GenBank/DDBJ databases">
        <title>FDA dAtabase for Regulatory Grade micrObial Sequences (FDA-ARGOS): Supporting development and validation of Infectious Disease Dx tests.</title>
        <authorList>
            <person name="Campos J."/>
            <person name="Goldberg B."/>
            <person name="Tallon L."/>
            <person name="Sadzewicz L."/>
            <person name="Sengamalay N."/>
            <person name="Ott S."/>
            <person name="Godinez A."/>
            <person name="Nagaraj S."/>
            <person name="Vyas G."/>
            <person name="Aluvathingal J."/>
            <person name="Nadendla S."/>
            <person name="Geyer C."/>
            <person name="Nandy P."/>
            <person name="Hobson J."/>
            <person name="Sichtig H."/>
        </authorList>
    </citation>
    <scope>NUCLEOTIDE SEQUENCE</scope>
    <source>
        <strain evidence="4">FDAARGOS_252</strain>
    </source>
</reference>
<sequence length="118" mass="12759">MAKGRDAEPVKGRTARPAGKARGRRGEDPGAARVLQKRQFVSHVAARAGMRSAQVKDIVEATLAELGEAIASGQTLALPPLGRARINRQRDVSGAEVIVLRLRRRQRDLAEGIDDDDD</sequence>
<feature type="compositionally biased region" description="Basic and acidic residues" evidence="3">
    <location>
        <begin position="1"/>
        <end position="11"/>
    </location>
</feature>
<dbReference type="Gene3D" id="4.10.520.10">
    <property type="entry name" value="IHF-like DNA-binding proteins"/>
    <property type="match status" value="1"/>
</dbReference>
<name>A0A1V0GNT8_9RHOB</name>
<comment type="similarity">
    <text evidence="1">Belongs to the bacterial histone-like protein family.</text>
</comment>
<evidence type="ECO:0000313" key="4">
    <source>
        <dbReference type="EMBL" id="ARC35501.1"/>
    </source>
</evidence>
<protein>
    <submittedName>
        <fullName evidence="4">DNA-binding protein</fullName>
    </submittedName>
</protein>
<organism evidence="4 5">
    <name type="scientific">Paracoccus yeei</name>
    <dbReference type="NCBI Taxonomy" id="147645"/>
    <lineage>
        <taxon>Bacteria</taxon>
        <taxon>Pseudomonadati</taxon>
        <taxon>Pseudomonadota</taxon>
        <taxon>Alphaproteobacteria</taxon>
        <taxon>Rhodobacterales</taxon>
        <taxon>Paracoccaceae</taxon>
        <taxon>Paracoccus</taxon>
    </lineage>
</organism>
<keyword evidence="5" id="KW-1185">Reference proteome</keyword>
<dbReference type="InterPro" id="IPR010992">
    <property type="entry name" value="IHF-like_DNA-bd_dom_sf"/>
</dbReference>
<dbReference type="Proteomes" id="UP000191257">
    <property type="component" value="Chromosome"/>
</dbReference>
<dbReference type="Pfam" id="PF00216">
    <property type="entry name" value="Bac_DNA_binding"/>
    <property type="match status" value="1"/>
</dbReference>
<dbReference type="AlphaFoldDB" id="A0A1V0GNT8"/>
<evidence type="ECO:0000313" key="5">
    <source>
        <dbReference type="Proteomes" id="UP000191257"/>
    </source>
</evidence>
<dbReference type="KEGG" id="pye:A6J80_03105"/>
<dbReference type="STRING" id="147645.A6J80_03105"/>
<proteinExistence type="inferred from homology"/>
<dbReference type="eggNOG" id="COG0776">
    <property type="taxonomic scope" value="Bacteria"/>
</dbReference>
<dbReference type="RefSeq" id="WP_080620453.1">
    <property type="nucleotide sequence ID" value="NZ_CAWMZI010000001.1"/>
</dbReference>
<evidence type="ECO:0000256" key="1">
    <source>
        <dbReference type="ARBA" id="ARBA00010529"/>
    </source>
</evidence>
<feature type="region of interest" description="Disordered" evidence="3">
    <location>
        <begin position="1"/>
        <end position="33"/>
    </location>
</feature>
<dbReference type="EMBL" id="CP020442">
    <property type="protein sequence ID" value="ARC35501.1"/>
    <property type="molecule type" value="Genomic_DNA"/>
</dbReference>
<evidence type="ECO:0000256" key="2">
    <source>
        <dbReference type="ARBA" id="ARBA00023125"/>
    </source>
</evidence>
<dbReference type="GO" id="GO:0030527">
    <property type="term" value="F:structural constituent of chromatin"/>
    <property type="evidence" value="ECO:0007669"/>
    <property type="project" value="InterPro"/>
</dbReference>
<accession>A0A1V0GNT8</accession>
<dbReference type="GO" id="GO:0003677">
    <property type="term" value="F:DNA binding"/>
    <property type="evidence" value="ECO:0007669"/>
    <property type="project" value="UniProtKB-KW"/>
</dbReference>
<dbReference type="InterPro" id="IPR000119">
    <property type="entry name" value="Hist_DNA-bd"/>
</dbReference>
<keyword evidence="2 4" id="KW-0238">DNA-binding</keyword>